<evidence type="ECO:0000256" key="1">
    <source>
        <dbReference type="SAM" id="MobiDB-lite"/>
    </source>
</evidence>
<protein>
    <submittedName>
        <fullName evidence="2">Uncharacterized protein</fullName>
    </submittedName>
</protein>
<feature type="region of interest" description="Disordered" evidence="1">
    <location>
        <begin position="1"/>
        <end position="51"/>
    </location>
</feature>
<organism evidence="2 3">
    <name type="scientific">Lentinula lateritia</name>
    <dbReference type="NCBI Taxonomy" id="40482"/>
    <lineage>
        <taxon>Eukaryota</taxon>
        <taxon>Fungi</taxon>
        <taxon>Dikarya</taxon>
        <taxon>Basidiomycota</taxon>
        <taxon>Agaricomycotina</taxon>
        <taxon>Agaricomycetes</taxon>
        <taxon>Agaricomycetidae</taxon>
        <taxon>Agaricales</taxon>
        <taxon>Marasmiineae</taxon>
        <taxon>Omphalotaceae</taxon>
        <taxon>Lentinula</taxon>
    </lineage>
</organism>
<evidence type="ECO:0000313" key="2">
    <source>
        <dbReference type="EMBL" id="KAJ4495576.1"/>
    </source>
</evidence>
<evidence type="ECO:0000313" key="3">
    <source>
        <dbReference type="Proteomes" id="UP001150217"/>
    </source>
</evidence>
<gene>
    <name evidence="2" type="ORF">C8R41DRAFT_866371</name>
</gene>
<name>A0ABQ8VIV3_9AGAR</name>
<dbReference type="Proteomes" id="UP001150217">
    <property type="component" value="Unassembled WGS sequence"/>
</dbReference>
<comment type="caution">
    <text evidence="2">The sequence shown here is derived from an EMBL/GenBank/DDBJ whole genome shotgun (WGS) entry which is preliminary data.</text>
</comment>
<reference evidence="2" key="1">
    <citation type="submission" date="2022-08" db="EMBL/GenBank/DDBJ databases">
        <title>A Global Phylogenomic Analysis of the Shiitake Genus Lentinula.</title>
        <authorList>
            <consortium name="DOE Joint Genome Institute"/>
            <person name="Sierra-Patev S."/>
            <person name="Min B."/>
            <person name="Naranjo-Ortiz M."/>
            <person name="Looney B."/>
            <person name="Konkel Z."/>
            <person name="Slot J.C."/>
            <person name="Sakamoto Y."/>
            <person name="Steenwyk J.L."/>
            <person name="Rokas A."/>
            <person name="Carro J."/>
            <person name="Camarero S."/>
            <person name="Ferreira P."/>
            <person name="Molpeceres G."/>
            <person name="Ruiz-Duenas F.J."/>
            <person name="Serrano A."/>
            <person name="Henrissat B."/>
            <person name="Drula E."/>
            <person name="Hughes K.W."/>
            <person name="Mata J.L."/>
            <person name="Ishikawa N.K."/>
            <person name="Vargas-Isla R."/>
            <person name="Ushijima S."/>
            <person name="Smith C.A."/>
            <person name="Ahrendt S."/>
            <person name="Andreopoulos W."/>
            <person name="He G."/>
            <person name="Labutti K."/>
            <person name="Lipzen A."/>
            <person name="Ng V."/>
            <person name="Riley R."/>
            <person name="Sandor L."/>
            <person name="Barry K."/>
            <person name="Martinez A.T."/>
            <person name="Xiao Y."/>
            <person name="Gibbons J.G."/>
            <person name="Terashima K."/>
            <person name="Grigoriev I.V."/>
            <person name="Hibbett D.S."/>
        </authorList>
    </citation>
    <scope>NUCLEOTIDE SEQUENCE</scope>
    <source>
        <strain evidence="2">RHP3577 ss4</strain>
    </source>
</reference>
<dbReference type="EMBL" id="JANVFT010000029">
    <property type="protein sequence ID" value="KAJ4495576.1"/>
    <property type="molecule type" value="Genomic_DNA"/>
</dbReference>
<keyword evidence="3" id="KW-1185">Reference proteome</keyword>
<feature type="compositionally biased region" description="Basic residues" evidence="1">
    <location>
        <begin position="1"/>
        <end position="20"/>
    </location>
</feature>
<sequence>MKLRSRSHHRRSQSQSHNHRLTAQTSPPPAKQVGQLSPIPASPNGDHGCSKSAQTKAMIMQGIKGSSVFDIDNAVIWYWPGSYFELDGNWAIPVTTVNLQDTIRDDKGEHPICFCGYVMKLQLIDKSQKESLNGTFAYICRMNGGCGYWNDTLKRYQSKLKFGIYTMDDQRHMTIVPYLSPISVLSAPTTTVLDAALGTNEAEDTSDSDGSDIQQKGVALLSFLKGKEKEVSRPFFFSNLAITEKNTTTTGAAKHSAVVLKTKAFKYPLI</sequence>
<proteinExistence type="predicted"/>
<accession>A0ABQ8VIV3</accession>